<dbReference type="EMBL" id="VIGB01000003">
    <property type="protein sequence ID" value="TQF06330.1"/>
    <property type="molecule type" value="Genomic_DNA"/>
</dbReference>
<organism evidence="3 4">
    <name type="scientific">Kitasatospora acidiphila</name>
    <dbReference type="NCBI Taxonomy" id="2567942"/>
    <lineage>
        <taxon>Bacteria</taxon>
        <taxon>Bacillati</taxon>
        <taxon>Actinomycetota</taxon>
        <taxon>Actinomycetes</taxon>
        <taxon>Kitasatosporales</taxon>
        <taxon>Streptomycetaceae</taxon>
        <taxon>Kitasatospora</taxon>
    </lineage>
</organism>
<evidence type="ECO:0000256" key="1">
    <source>
        <dbReference type="ARBA" id="ARBA00022679"/>
    </source>
</evidence>
<dbReference type="InterPro" id="IPR029063">
    <property type="entry name" value="SAM-dependent_MTases_sf"/>
</dbReference>
<dbReference type="Gene3D" id="3.40.50.150">
    <property type="entry name" value="Vaccinia Virus protein VP39"/>
    <property type="match status" value="1"/>
</dbReference>
<evidence type="ECO:0000313" key="4">
    <source>
        <dbReference type="Proteomes" id="UP000319103"/>
    </source>
</evidence>
<dbReference type="GO" id="GO:0032259">
    <property type="term" value="P:methylation"/>
    <property type="evidence" value="ECO:0007669"/>
    <property type="project" value="UniProtKB-KW"/>
</dbReference>
<feature type="domain" description="Methyltransferase" evidence="2">
    <location>
        <begin position="63"/>
        <end position="157"/>
    </location>
</feature>
<dbReference type="PANTHER" id="PTHR43861">
    <property type="entry name" value="TRANS-ACONITATE 2-METHYLTRANSFERASE-RELATED"/>
    <property type="match status" value="1"/>
</dbReference>
<dbReference type="CDD" id="cd02440">
    <property type="entry name" value="AdoMet_MTases"/>
    <property type="match status" value="1"/>
</dbReference>
<comment type="caution">
    <text evidence="3">The sequence shown here is derived from an EMBL/GenBank/DDBJ whole genome shotgun (WGS) entry which is preliminary data.</text>
</comment>
<accession>A0A540WBB8</accession>
<evidence type="ECO:0000313" key="3">
    <source>
        <dbReference type="EMBL" id="TQF06330.1"/>
    </source>
</evidence>
<keyword evidence="4" id="KW-1185">Reference proteome</keyword>
<name>A0A540WBB8_9ACTN</name>
<dbReference type="SUPFAM" id="SSF53335">
    <property type="entry name" value="S-adenosyl-L-methionine-dependent methyltransferases"/>
    <property type="match status" value="1"/>
</dbReference>
<dbReference type="Pfam" id="PF13649">
    <property type="entry name" value="Methyltransf_25"/>
    <property type="match status" value="1"/>
</dbReference>
<keyword evidence="1 3" id="KW-0808">Transferase</keyword>
<dbReference type="GO" id="GO:0008168">
    <property type="term" value="F:methyltransferase activity"/>
    <property type="evidence" value="ECO:0007669"/>
    <property type="project" value="UniProtKB-KW"/>
</dbReference>
<proteinExistence type="predicted"/>
<dbReference type="AlphaFoldDB" id="A0A540WBB8"/>
<sequence>MSTTSSRPRLWPISRIPRSADDVWSAAYPDFVAMVNQTNVMPGAYATLNTWALHSRMGQNSTVLDVACTTGFSSRELAHLTGCSATGFDLSADSVALARYNHHDTGHDLRLEYVQADGTTYAPHRTFSHIVVGAALGFFPDPAAMAARLPHLLNDGGYVLASPFWSSKPLPPDVAALRRDVFGISSPMETWEQARALFKGLDVLYQADHALAPESDADIEHYSVSTVDRVCEQSGVEDPLVRAAMLSRLCSIKRATNRLREHQSYSVLVLRYNASTYPRRFVELF</sequence>
<dbReference type="InterPro" id="IPR041698">
    <property type="entry name" value="Methyltransf_25"/>
</dbReference>
<dbReference type="OrthoDB" id="9791837at2"/>
<gene>
    <name evidence="3" type="ORF">E6W39_34125</name>
</gene>
<reference evidence="3 4" key="1">
    <citation type="submission" date="2019-06" db="EMBL/GenBank/DDBJ databases">
        <title>Description of Kitasatospora acidophila sp. nov. isolated from pine grove soil, and reclassification of Streptomyces novaecaesareae to Kitasatospora novaeceasareae comb. nov.</title>
        <authorList>
            <person name="Kim M.J."/>
        </authorList>
    </citation>
    <scope>NUCLEOTIDE SEQUENCE [LARGE SCALE GENOMIC DNA]</scope>
    <source>
        <strain evidence="3 4">MMS16-CNU292</strain>
    </source>
</reference>
<protein>
    <submittedName>
        <fullName evidence="3">Class I SAM-dependent methyltransferase</fullName>
    </submittedName>
</protein>
<keyword evidence="3" id="KW-0489">Methyltransferase</keyword>
<dbReference type="GO" id="GO:0017000">
    <property type="term" value="P:antibiotic biosynthetic process"/>
    <property type="evidence" value="ECO:0007669"/>
    <property type="project" value="UniProtKB-ARBA"/>
</dbReference>
<evidence type="ECO:0000259" key="2">
    <source>
        <dbReference type="Pfam" id="PF13649"/>
    </source>
</evidence>
<dbReference type="Proteomes" id="UP000319103">
    <property type="component" value="Unassembled WGS sequence"/>
</dbReference>
<dbReference type="RefSeq" id="WP_141636762.1">
    <property type="nucleotide sequence ID" value="NZ_VIGB01000003.1"/>
</dbReference>